<sequence length="456" mass="52001">MDPALLCKPGPAWERFLQLLFEMVGRGNGRRGMKSPPLLVAALVACAVVLGFNYWIASSRSIDLQNRIMELEGRVRRAAAERGAVELKKNEFQGELEKQREQIDKIQSLHNFQMENAKKLHQDEKLMLMNNITTNERLIQNLQEHLKVLQMENGKLQLDVYRYQKNQTNLQRKFSYDLSQCANQMKELKEQCEERIGEITKKDSEAPQTKERKDVTDNPSKNFQVNIQLPAFNQLEVQQNDLEQQKKDEEEKSKIPGILSGEVPKSTLNVKNAFENDSHRNKDGTNDLVTISKQEVKAEDEKLSIDQGLPQDSAKATVDHEELPPEPGKESNPYEVVKNVVEDGAEEQESFRVQELPAGQATNQENVANEEVEREHLLNYDAQLDDQGPSKDDKQRPEAVNQNKGIDYNLDENEAESETDKQAALAGNEHNLHVPNSDQKVKSHFLGQAEEEQQKL</sequence>
<feature type="compositionally biased region" description="Basic and acidic residues" evidence="8">
    <location>
        <begin position="243"/>
        <end position="254"/>
    </location>
</feature>
<accession>A0A151M8F1</accession>
<dbReference type="EMBL" id="AKHW03006358">
    <property type="protein sequence ID" value="KYO20720.1"/>
    <property type="molecule type" value="Genomic_DNA"/>
</dbReference>
<feature type="region of interest" description="Disordered" evidence="8">
    <location>
        <begin position="200"/>
        <end position="221"/>
    </location>
</feature>
<dbReference type="eggNOG" id="ENOG502S080">
    <property type="taxonomic scope" value="Eukaryota"/>
</dbReference>
<feature type="compositionally biased region" description="Basic and acidic residues" evidence="8">
    <location>
        <begin position="388"/>
        <end position="397"/>
    </location>
</feature>
<protein>
    <submittedName>
        <fullName evidence="10">Golgi membrane protein 1 isoform B</fullName>
    </submittedName>
</protein>
<feature type="compositionally biased region" description="Basic and acidic residues" evidence="8">
    <location>
        <begin position="317"/>
        <end position="329"/>
    </location>
</feature>
<keyword evidence="7 9" id="KW-0472">Membrane</keyword>
<dbReference type="Proteomes" id="UP000050525">
    <property type="component" value="Unassembled WGS sequence"/>
</dbReference>
<reference evidence="10 11" key="1">
    <citation type="journal article" date="2012" name="Genome Biol.">
        <title>Sequencing three crocodilian genomes to illuminate the evolution of archosaurs and amniotes.</title>
        <authorList>
            <person name="St John J.A."/>
            <person name="Braun E.L."/>
            <person name="Isberg S.R."/>
            <person name="Miles L.G."/>
            <person name="Chong A.Y."/>
            <person name="Gongora J."/>
            <person name="Dalzell P."/>
            <person name="Moran C."/>
            <person name="Bed'hom B."/>
            <person name="Abzhanov A."/>
            <person name="Burgess S.C."/>
            <person name="Cooksey A.M."/>
            <person name="Castoe T.A."/>
            <person name="Crawford N.G."/>
            <person name="Densmore L.D."/>
            <person name="Drew J.C."/>
            <person name="Edwards S.V."/>
            <person name="Faircloth B.C."/>
            <person name="Fujita M.K."/>
            <person name="Greenwold M.J."/>
            <person name="Hoffmann F.G."/>
            <person name="Howard J.M."/>
            <person name="Iguchi T."/>
            <person name="Janes D.E."/>
            <person name="Khan S.Y."/>
            <person name="Kohno S."/>
            <person name="de Koning A.J."/>
            <person name="Lance S.L."/>
            <person name="McCarthy F.M."/>
            <person name="McCormack J.E."/>
            <person name="Merchant M.E."/>
            <person name="Peterson D.G."/>
            <person name="Pollock D.D."/>
            <person name="Pourmand N."/>
            <person name="Raney B.J."/>
            <person name="Roessler K.A."/>
            <person name="Sanford J.R."/>
            <person name="Sawyer R.H."/>
            <person name="Schmidt C.J."/>
            <person name="Triplett E.W."/>
            <person name="Tuberville T.D."/>
            <person name="Venegas-Anaya M."/>
            <person name="Howard J.T."/>
            <person name="Jarvis E.D."/>
            <person name="Guillette L.J.Jr."/>
            <person name="Glenn T.C."/>
            <person name="Green R.E."/>
            <person name="Ray D.A."/>
        </authorList>
    </citation>
    <scope>NUCLEOTIDE SEQUENCE [LARGE SCALE GENOMIC DNA]</scope>
    <source>
        <strain evidence="10">KSC_2009_1</strain>
    </source>
</reference>
<evidence type="ECO:0000313" key="10">
    <source>
        <dbReference type="EMBL" id="KYO20720.1"/>
    </source>
</evidence>
<evidence type="ECO:0000256" key="8">
    <source>
        <dbReference type="SAM" id="MobiDB-lite"/>
    </source>
</evidence>
<dbReference type="GO" id="GO:0005794">
    <property type="term" value="C:Golgi apparatus"/>
    <property type="evidence" value="ECO:0007669"/>
    <property type="project" value="TreeGrafter"/>
</dbReference>
<dbReference type="PANTHER" id="PTHR15896">
    <property type="entry name" value="GOLGI PHOSPHOPROTEIN 2/GP73-RELATED"/>
    <property type="match status" value="1"/>
</dbReference>
<evidence type="ECO:0000256" key="7">
    <source>
        <dbReference type="ARBA" id="ARBA00023136"/>
    </source>
</evidence>
<keyword evidence="3 9" id="KW-0812">Transmembrane</keyword>
<evidence type="ECO:0000256" key="2">
    <source>
        <dbReference type="ARBA" id="ARBA00007474"/>
    </source>
</evidence>
<keyword evidence="6" id="KW-0175">Coiled coil</keyword>
<name>A0A151M8F1_ALLMI</name>
<evidence type="ECO:0000256" key="1">
    <source>
        <dbReference type="ARBA" id="ARBA00004606"/>
    </source>
</evidence>
<feature type="transmembrane region" description="Helical" evidence="9">
    <location>
        <begin position="38"/>
        <end position="57"/>
    </location>
</feature>
<feature type="region of interest" description="Disordered" evidence="8">
    <location>
        <begin position="297"/>
        <end position="456"/>
    </location>
</feature>
<dbReference type="PRINTS" id="PR02084">
    <property type="entry name" value="GOLM1CASC4"/>
</dbReference>
<dbReference type="AlphaFoldDB" id="A0A151M8F1"/>
<dbReference type="Gene3D" id="1.10.287.1490">
    <property type="match status" value="1"/>
</dbReference>
<evidence type="ECO:0000256" key="9">
    <source>
        <dbReference type="SAM" id="Phobius"/>
    </source>
</evidence>
<evidence type="ECO:0000313" key="11">
    <source>
        <dbReference type="Proteomes" id="UP000050525"/>
    </source>
</evidence>
<gene>
    <name evidence="10" type="primary">GOLM1-1</name>
    <name evidence="10" type="ORF">Y1Q_0012597</name>
</gene>
<keyword evidence="11" id="KW-1185">Reference proteome</keyword>
<keyword evidence="5 9" id="KW-1133">Transmembrane helix</keyword>
<evidence type="ECO:0000256" key="5">
    <source>
        <dbReference type="ARBA" id="ARBA00022989"/>
    </source>
</evidence>
<feature type="compositionally biased region" description="Basic and acidic residues" evidence="8">
    <location>
        <begin position="200"/>
        <end position="216"/>
    </location>
</feature>
<comment type="subcellular location">
    <subcellularLocation>
        <location evidence="1">Membrane</location>
        <topology evidence="1">Single-pass type II membrane protein</topology>
    </subcellularLocation>
</comment>
<dbReference type="PANTHER" id="PTHR15896:SF8">
    <property type="entry name" value="GOLGI MEMBRANE PROTEIN 1"/>
    <property type="match status" value="1"/>
</dbReference>
<comment type="similarity">
    <text evidence="2">Belongs to the GOLM family.</text>
</comment>
<dbReference type="STRING" id="8496.A0A151M8F1"/>
<dbReference type="InterPro" id="IPR026139">
    <property type="entry name" value="GOLM1/CASC4"/>
</dbReference>
<keyword evidence="4" id="KW-0735">Signal-anchor</keyword>
<feature type="region of interest" description="Disordered" evidence="8">
    <location>
        <begin position="243"/>
        <end position="263"/>
    </location>
</feature>
<dbReference type="GO" id="GO:0016020">
    <property type="term" value="C:membrane"/>
    <property type="evidence" value="ECO:0007669"/>
    <property type="project" value="UniProtKB-SubCell"/>
</dbReference>
<proteinExistence type="inferred from homology"/>
<comment type="caution">
    <text evidence="10">The sequence shown here is derived from an EMBL/GenBank/DDBJ whole genome shotgun (WGS) entry which is preliminary data.</text>
</comment>
<evidence type="ECO:0000256" key="3">
    <source>
        <dbReference type="ARBA" id="ARBA00022692"/>
    </source>
</evidence>
<evidence type="ECO:0000256" key="4">
    <source>
        <dbReference type="ARBA" id="ARBA00022968"/>
    </source>
</evidence>
<evidence type="ECO:0000256" key="6">
    <source>
        <dbReference type="ARBA" id="ARBA00023054"/>
    </source>
</evidence>
<organism evidence="10 11">
    <name type="scientific">Alligator mississippiensis</name>
    <name type="common">American alligator</name>
    <dbReference type="NCBI Taxonomy" id="8496"/>
    <lineage>
        <taxon>Eukaryota</taxon>
        <taxon>Metazoa</taxon>
        <taxon>Chordata</taxon>
        <taxon>Craniata</taxon>
        <taxon>Vertebrata</taxon>
        <taxon>Euteleostomi</taxon>
        <taxon>Archelosauria</taxon>
        <taxon>Archosauria</taxon>
        <taxon>Crocodylia</taxon>
        <taxon>Alligatoridae</taxon>
        <taxon>Alligatorinae</taxon>
        <taxon>Alligator</taxon>
    </lineage>
</organism>